<feature type="compositionally biased region" description="Polar residues" evidence="1">
    <location>
        <begin position="8"/>
        <end position="18"/>
    </location>
</feature>
<evidence type="ECO:0000256" key="1">
    <source>
        <dbReference type="SAM" id="MobiDB-lite"/>
    </source>
</evidence>
<evidence type="ECO:0000313" key="2">
    <source>
        <dbReference type="EMBL" id="RRT34753.1"/>
    </source>
</evidence>
<feature type="non-terminal residue" evidence="2">
    <location>
        <position position="1"/>
    </location>
</feature>
<feature type="compositionally biased region" description="Low complexity" evidence="1">
    <location>
        <begin position="24"/>
        <end position="42"/>
    </location>
</feature>
<protein>
    <submittedName>
        <fullName evidence="2">Uncharacterized protein</fullName>
    </submittedName>
</protein>
<comment type="caution">
    <text evidence="2">The sequence shown here is derived from an EMBL/GenBank/DDBJ whole genome shotgun (WGS) entry which is preliminary data.</text>
</comment>
<dbReference type="SUPFAM" id="SSF101447">
    <property type="entry name" value="Formin homology 2 domain (FH2 domain)"/>
    <property type="match status" value="1"/>
</dbReference>
<sequence>RRGGCRTCTATPRGSTRRSPVYPAGPARAPAGTGCTCRTLTRTAEDTTPVPSVPSAPPPPPPPPPPPCLPHVLLATDPAANSRFRGSSAVVAVVLVNSRGRNPRIFADDRVVRRRSSFAEVAAIVHRTIDIISRPFTARKKPEKKSNERKEVHLHKRLRSRASDPCSREKWRDGNVT</sequence>
<feature type="compositionally biased region" description="Pro residues" evidence="1">
    <location>
        <begin position="51"/>
        <end position="67"/>
    </location>
</feature>
<dbReference type="AlphaFoldDB" id="A0A426X5K0"/>
<feature type="region of interest" description="Disordered" evidence="1">
    <location>
        <begin position="136"/>
        <end position="177"/>
    </location>
</feature>
<dbReference type="Proteomes" id="UP000287651">
    <property type="component" value="Unassembled WGS sequence"/>
</dbReference>
<reference evidence="2 3" key="1">
    <citation type="journal article" date="2014" name="Agronomy (Basel)">
        <title>A Draft Genome Sequence for Ensete ventricosum, the Drought-Tolerant Tree Against Hunger.</title>
        <authorList>
            <person name="Harrison J."/>
            <person name="Moore K.A."/>
            <person name="Paszkiewicz K."/>
            <person name="Jones T."/>
            <person name="Grant M."/>
            <person name="Ambacheew D."/>
            <person name="Muzemil S."/>
            <person name="Studholme D.J."/>
        </authorList>
    </citation>
    <scope>NUCLEOTIDE SEQUENCE [LARGE SCALE GENOMIC DNA]</scope>
</reference>
<proteinExistence type="predicted"/>
<evidence type="ECO:0000313" key="3">
    <source>
        <dbReference type="Proteomes" id="UP000287651"/>
    </source>
</evidence>
<dbReference type="EMBL" id="AMZH03026120">
    <property type="protein sequence ID" value="RRT34753.1"/>
    <property type="molecule type" value="Genomic_DNA"/>
</dbReference>
<gene>
    <name evidence="2" type="ORF">B296_00055554</name>
</gene>
<feature type="compositionally biased region" description="Basic and acidic residues" evidence="1">
    <location>
        <begin position="166"/>
        <end position="177"/>
    </location>
</feature>
<feature type="region of interest" description="Disordered" evidence="1">
    <location>
        <begin position="1"/>
        <end position="67"/>
    </location>
</feature>
<accession>A0A426X5K0</accession>
<organism evidence="2 3">
    <name type="scientific">Ensete ventricosum</name>
    <name type="common">Abyssinian banana</name>
    <name type="synonym">Musa ensete</name>
    <dbReference type="NCBI Taxonomy" id="4639"/>
    <lineage>
        <taxon>Eukaryota</taxon>
        <taxon>Viridiplantae</taxon>
        <taxon>Streptophyta</taxon>
        <taxon>Embryophyta</taxon>
        <taxon>Tracheophyta</taxon>
        <taxon>Spermatophyta</taxon>
        <taxon>Magnoliopsida</taxon>
        <taxon>Liliopsida</taxon>
        <taxon>Zingiberales</taxon>
        <taxon>Musaceae</taxon>
        <taxon>Ensete</taxon>
    </lineage>
</organism>
<name>A0A426X5K0_ENSVE</name>